<dbReference type="InterPro" id="IPR036291">
    <property type="entry name" value="NAD(P)-bd_dom_sf"/>
</dbReference>
<keyword evidence="4" id="KW-0472">Membrane</keyword>
<keyword evidence="4" id="KW-0812">Transmembrane</keyword>
<accession>A0ABY4S784</accession>
<dbReference type="Gene3D" id="3.40.50.720">
    <property type="entry name" value="NAD(P)-binding Rossmann-like Domain"/>
    <property type="match status" value="1"/>
</dbReference>
<evidence type="ECO:0000313" key="7">
    <source>
        <dbReference type="Proteomes" id="UP001056201"/>
    </source>
</evidence>
<dbReference type="RefSeq" id="WP_250195359.1">
    <property type="nucleotide sequence ID" value="NZ_CP097635.1"/>
</dbReference>
<proteinExistence type="inferred from homology"/>
<evidence type="ECO:0000256" key="4">
    <source>
        <dbReference type="SAM" id="Phobius"/>
    </source>
</evidence>
<dbReference type="InterPro" id="IPR020904">
    <property type="entry name" value="Sc_DH/Rdtase_CS"/>
</dbReference>
<name>A0ABY4S784_AQUTE</name>
<dbReference type="PRINTS" id="PR00081">
    <property type="entry name" value="GDHRDH"/>
</dbReference>
<dbReference type="PROSITE" id="PS00061">
    <property type="entry name" value="ADH_SHORT"/>
    <property type="match status" value="1"/>
</dbReference>
<keyword evidence="2" id="KW-0560">Oxidoreductase</keyword>
<feature type="domain" description="Ketoreductase" evidence="5">
    <location>
        <begin position="19"/>
        <end position="232"/>
    </location>
</feature>
<evidence type="ECO:0000259" key="5">
    <source>
        <dbReference type="SMART" id="SM00822"/>
    </source>
</evidence>
<gene>
    <name evidence="6" type="ORF">MW290_00260</name>
</gene>
<dbReference type="NCBIfam" id="NF004792">
    <property type="entry name" value="PRK06139.1"/>
    <property type="match status" value="1"/>
</dbReference>
<evidence type="ECO:0000313" key="6">
    <source>
        <dbReference type="EMBL" id="URI07094.1"/>
    </source>
</evidence>
<dbReference type="PANTHER" id="PTHR44196">
    <property type="entry name" value="DEHYDROGENASE/REDUCTASE SDR FAMILY MEMBER 7B"/>
    <property type="match status" value="1"/>
</dbReference>
<keyword evidence="7" id="KW-1185">Reference proteome</keyword>
<evidence type="ECO:0000256" key="1">
    <source>
        <dbReference type="ARBA" id="ARBA00006484"/>
    </source>
</evidence>
<dbReference type="InterPro" id="IPR057326">
    <property type="entry name" value="KR_dom"/>
</dbReference>
<dbReference type="SUPFAM" id="SSF51735">
    <property type="entry name" value="NAD(P)-binding Rossmann-fold domains"/>
    <property type="match status" value="1"/>
</dbReference>
<comment type="similarity">
    <text evidence="1 3">Belongs to the short-chain dehydrogenases/reductases (SDR) family.</text>
</comment>
<feature type="transmembrane region" description="Helical" evidence="4">
    <location>
        <begin position="315"/>
        <end position="336"/>
    </location>
</feature>
<dbReference type="EMBL" id="CP097635">
    <property type="protein sequence ID" value="URI07094.1"/>
    <property type="molecule type" value="Genomic_DNA"/>
</dbReference>
<organism evidence="6 7">
    <name type="scientific">Aquincola tertiaricarbonis</name>
    <dbReference type="NCBI Taxonomy" id="391953"/>
    <lineage>
        <taxon>Bacteria</taxon>
        <taxon>Pseudomonadati</taxon>
        <taxon>Pseudomonadota</taxon>
        <taxon>Betaproteobacteria</taxon>
        <taxon>Burkholderiales</taxon>
        <taxon>Sphaerotilaceae</taxon>
        <taxon>Aquincola</taxon>
    </lineage>
</organism>
<evidence type="ECO:0000256" key="3">
    <source>
        <dbReference type="RuleBase" id="RU000363"/>
    </source>
</evidence>
<dbReference type="InterPro" id="IPR002347">
    <property type="entry name" value="SDR_fam"/>
</dbReference>
<keyword evidence="4" id="KW-1133">Transmembrane helix</keyword>
<dbReference type="Pfam" id="PF00106">
    <property type="entry name" value="adh_short"/>
    <property type="match status" value="1"/>
</dbReference>
<dbReference type="PANTHER" id="PTHR44196:SF1">
    <property type="entry name" value="DEHYDROGENASE_REDUCTASE SDR FAMILY MEMBER 7B"/>
    <property type="match status" value="1"/>
</dbReference>
<evidence type="ECO:0000256" key="2">
    <source>
        <dbReference type="ARBA" id="ARBA00023002"/>
    </source>
</evidence>
<protein>
    <submittedName>
        <fullName evidence="6">SDR family oxidoreductase</fullName>
    </submittedName>
</protein>
<reference evidence="6" key="1">
    <citation type="submission" date="2022-05" db="EMBL/GenBank/DDBJ databases">
        <title>An RpoN-dependent PEP-CTERM gene is involved in floc formation of an Aquincola tertiaricarbonis strain.</title>
        <authorList>
            <person name="Qiu D."/>
            <person name="Xia M."/>
        </authorList>
    </citation>
    <scope>NUCLEOTIDE SEQUENCE</scope>
    <source>
        <strain evidence="6">RN12</strain>
    </source>
</reference>
<dbReference type="Proteomes" id="UP001056201">
    <property type="component" value="Chromosome 1"/>
</dbReference>
<dbReference type="SMART" id="SM00822">
    <property type="entry name" value="PKS_KR"/>
    <property type="match status" value="1"/>
</dbReference>
<dbReference type="PRINTS" id="PR00080">
    <property type="entry name" value="SDRFAMILY"/>
</dbReference>
<sequence>MLQPAYTSWRTPPRSLGARVVVLTGASSGIGRATALALAEQGATLVLAARDRAALETVAAACEGLGADTLVVPTDVTDPAAMRALADAAIERFGAIDVWINNAGVGVVGRFDEIPIAVHRRVVETNLLGEMNGAHAVLPYFRQQQRGTLINMVSIGAWAPTPYATAYAASKFALRGFSESLRAEQADLPDVHVCEVYPTFVDTPGFQNGGNYTGRRLKPPAPLLDPQQVAHAIVDLVRRPRPTVTVGRAAWPARVVHALVPGLMGRTAKRLFDAALQHADDAAPTSGNLFDASRRHAVDGGYRRERTLPAVSTPAAVAGGTALAMAVGAVAAWLVWRQRR</sequence>